<gene>
    <name evidence="2" type="ORF">NPIL_574601</name>
</gene>
<dbReference type="EMBL" id="BMAW01050724">
    <property type="protein sequence ID" value="GFS76736.1"/>
    <property type="molecule type" value="Genomic_DNA"/>
</dbReference>
<protein>
    <submittedName>
        <fullName evidence="2">Uncharacterized protein</fullName>
    </submittedName>
</protein>
<name>A0A8X6MT55_NEPPI</name>
<feature type="region of interest" description="Disordered" evidence="1">
    <location>
        <begin position="1"/>
        <end position="23"/>
    </location>
</feature>
<evidence type="ECO:0000256" key="1">
    <source>
        <dbReference type="SAM" id="MobiDB-lite"/>
    </source>
</evidence>
<sequence length="72" mass="8214">MIRNSEVEHMLPPYTTKRNHHSSSICLTPPIRISFVSQRTPISPALNSPTGLETRTENRQSAFFLSFMDLLL</sequence>
<dbReference type="Proteomes" id="UP000887013">
    <property type="component" value="Unassembled WGS sequence"/>
</dbReference>
<dbReference type="AlphaFoldDB" id="A0A8X6MT55"/>
<organism evidence="2 3">
    <name type="scientific">Nephila pilipes</name>
    <name type="common">Giant wood spider</name>
    <name type="synonym">Nephila maculata</name>
    <dbReference type="NCBI Taxonomy" id="299642"/>
    <lineage>
        <taxon>Eukaryota</taxon>
        <taxon>Metazoa</taxon>
        <taxon>Ecdysozoa</taxon>
        <taxon>Arthropoda</taxon>
        <taxon>Chelicerata</taxon>
        <taxon>Arachnida</taxon>
        <taxon>Araneae</taxon>
        <taxon>Araneomorphae</taxon>
        <taxon>Entelegynae</taxon>
        <taxon>Araneoidea</taxon>
        <taxon>Nephilidae</taxon>
        <taxon>Nephila</taxon>
    </lineage>
</organism>
<reference evidence="2" key="1">
    <citation type="submission" date="2020-08" db="EMBL/GenBank/DDBJ databases">
        <title>Multicomponent nature underlies the extraordinary mechanical properties of spider dragline silk.</title>
        <authorList>
            <person name="Kono N."/>
            <person name="Nakamura H."/>
            <person name="Mori M."/>
            <person name="Yoshida Y."/>
            <person name="Ohtoshi R."/>
            <person name="Malay A.D."/>
            <person name="Moran D.A.P."/>
            <person name="Tomita M."/>
            <person name="Numata K."/>
            <person name="Arakawa K."/>
        </authorList>
    </citation>
    <scope>NUCLEOTIDE SEQUENCE</scope>
</reference>
<accession>A0A8X6MT55</accession>
<evidence type="ECO:0000313" key="3">
    <source>
        <dbReference type="Proteomes" id="UP000887013"/>
    </source>
</evidence>
<comment type="caution">
    <text evidence="2">The sequence shown here is derived from an EMBL/GenBank/DDBJ whole genome shotgun (WGS) entry which is preliminary data.</text>
</comment>
<proteinExistence type="predicted"/>
<keyword evidence="3" id="KW-1185">Reference proteome</keyword>
<evidence type="ECO:0000313" key="2">
    <source>
        <dbReference type="EMBL" id="GFS76736.1"/>
    </source>
</evidence>